<gene>
    <name evidence="2" type="ORF">CLODIP_2_CD04639</name>
</gene>
<sequence length="282" mass="30196">MQCSLLHQPYGGGITMLPSTTQNALKEVTGRVACLFAHIGFVGTRVYVSPHAWSASIFKSPLPSEAGMVLQDDELELETATPGDSDSPLADSTAPSPTPSAQTTEEVKEILSENDINDPVQTEEETLPGMIPNEPQDSAEAAADMAAMPLEEPEEPAAVSEEVVPQEPEEAPEMENMSQPEEPEELDQPEEPVEETLVKEIIGRAEGAVEEVQTGAKNTIQAIGGKITEFIGGNIRKVKSLLHLNEKMPEEEGMLSDQAKAISSSTGNIFSAVKKSKTCTIL</sequence>
<dbReference type="AlphaFoldDB" id="A0A8S1CM77"/>
<comment type="caution">
    <text evidence="2">The sequence shown here is derived from an EMBL/GenBank/DDBJ whole genome shotgun (WGS) entry which is preliminary data.</text>
</comment>
<feature type="compositionally biased region" description="Low complexity" evidence="1">
    <location>
        <begin position="151"/>
        <end position="166"/>
    </location>
</feature>
<feature type="region of interest" description="Disordered" evidence="1">
    <location>
        <begin position="79"/>
        <end position="106"/>
    </location>
</feature>
<evidence type="ECO:0000256" key="1">
    <source>
        <dbReference type="SAM" id="MobiDB-lite"/>
    </source>
</evidence>
<keyword evidence="3" id="KW-1185">Reference proteome</keyword>
<feature type="compositionally biased region" description="Acidic residues" evidence="1">
    <location>
        <begin position="181"/>
        <end position="193"/>
    </location>
</feature>
<organism evidence="2 3">
    <name type="scientific">Cloeon dipterum</name>
    <dbReference type="NCBI Taxonomy" id="197152"/>
    <lineage>
        <taxon>Eukaryota</taxon>
        <taxon>Metazoa</taxon>
        <taxon>Ecdysozoa</taxon>
        <taxon>Arthropoda</taxon>
        <taxon>Hexapoda</taxon>
        <taxon>Insecta</taxon>
        <taxon>Pterygota</taxon>
        <taxon>Palaeoptera</taxon>
        <taxon>Ephemeroptera</taxon>
        <taxon>Pisciforma</taxon>
        <taxon>Baetidae</taxon>
        <taxon>Cloeon</taxon>
    </lineage>
</organism>
<dbReference type="EMBL" id="CADEPI010000061">
    <property type="protein sequence ID" value="CAB3371412.1"/>
    <property type="molecule type" value="Genomic_DNA"/>
</dbReference>
<feature type="compositionally biased region" description="Low complexity" evidence="1">
    <location>
        <begin position="84"/>
        <end position="104"/>
    </location>
</feature>
<evidence type="ECO:0000313" key="2">
    <source>
        <dbReference type="EMBL" id="CAB3371412.1"/>
    </source>
</evidence>
<dbReference type="Proteomes" id="UP000494165">
    <property type="component" value="Unassembled WGS sequence"/>
</dbReference>
<accession>A0A8S1CM77</accession>
<protein>
    <submittedName>
        <fullName evidence="2">Uncharacterized protein</fullName>
    </submittedName>
</protein>
<evidence type="ECO:0000313" key="3">
    <source>
        <dbReference type="Proteomes" id="UP000494165"/>
    </source>
</evidence>
<proteinExistence type="predicted"/>
<reference evidence="2 3" key="1">
    <citation type="submission" date="2020-04" db="EMBL/GenBank/DDBJ databases">
        <authorList>
            <person name="Alioto T."/>
            <person name="Alioto T."/>
            <person name="Gomez Garrido J."/>
        </authorList>
    </citation>
    <scope>NUCLEOTIDE SEQUENCE [LARGE SCALE GENOMIC DNA]</scope>
</reference>
<name>A0A8S1CM77_9INSE</name>
<feature type="region of interest" description="Disordered" evidence="1">
    <location>
        <begin position="151"/>
        <end position="193"/>
    </location>
</feature>